<feature type="signal peptide" evidence="5">
    <location>
        <begin position="1"/>
        <end position="28"/>
    </location>
</feature>
<comment type="caution">
    <text evidence="7">The sequence shown here is derived from an EMBL/GenBank/DDBJ whole genome shotgun (WGS) entry which is preliminary data.</text>
</comment>
<feature type="chain" id="PRO_5016985741" evidence="5">
    <location>
        <begin position="29"/>
        <end position="340"/>
    </location>
</feature>
<gene>
    <name evidence="7" type="ORF">OZSIB_0369</name>
</gene>
<dbReference type="InterPro" id="IPR047272">
    <property type="entry name" value="S49_SppA_C"/>
</dbReference>
<dbReference type="Gene3D" id="3.90.226.10">
    <property type="entry name" value="2-enoyl-CoA Hydratase, Chain A, domain 1"/>
    <property type="match status" value="1"/>
</dbReference>
<evidence type="ECO:0000256" key="4">
    <source>
        <dbReference type="ARBA" id="ARBA00022825"/>
    </source>
</evidence>
<dbReference type="PANTHER" id="PTHR42987:SF4">
    <property type="entry name" value="PROTEASE SOHB-RELATED"/>
    <property type="match status" value="1"/>
</dbReference>
<dbReference type="EMBL" id="QOQW01000016">
    <property type="protein sequence ID" value="RCK79027.1"/>
    <property type="molecule type" value="Genomic_DNA"/>
</dbReference>
<evidence type="ECO:0000313" key="7">
    <source>
        <dbReference type="EMBL" id="RCK79027.1"/>
    </source>
</evidence>
<reference evidence="7 8" key="1">
    <citation type="submission" date="2018-05" db="EMBL/GenBank/DDBJ databases">
        <title>A metagenomic window into the 2 km-deep terrestrial subsurface aquifer revealed taxonomically and functionally diverse microbial community comprising novel uncultured bacterial lineages.</title>
        <authorList>
            <person name="Kadnikov V.V."/>
            <person name="Mardanov A.V."/>
            <person name="Beletsky A.V."/>
            <person name="Banks D."/>
            <person name="Pimenov N.V."/>
            <person name="Frank Y.A."/>
            <person name="Karnachuk O.V."/>
            <person name="Ravin N.V."/>
        </authorList>
    </citation>
    <scope>NUCLEOTIDE SEQUENCE [LARGE SCALE GENOMIC DNA]</scope>
    <source>
        <strain evidence="7">BY5</strain>
    </source>
</reference>
<dbReference type="GO" id="GO:0006508">
    <property type="term" value="P:proteolysis"/>
    <property type="evidence" value="ECO:0007669"/>
    <property type="project" value="UniProtKB-KW"/>
</dbReference>
<evidence type="ECO:0000256" key="3">
    <source>
        <dbReference type="ARBA" id="ARBA00022801"/>
    </source>
</evidence>
<organism evidence="7 8">
    <name type="scientific">Candidatus Ozemobacter sibiricus</name>
    <dbReference type="NCBI Taxonomy" id="2268124"/>
    <lineage>
        <taxon>Bacteria</taxon>
        <taxon>Candidatus Ozemobacteria</taxon>
        <taxon>Candidatus Ozemobacterales</taxon>
        <taxon>Candidatus Ozemobacteraceae</taxon>
        <taxon>Candidatus Ozemobacter</taxon>
    </lineage>
</organism>
<dbReference type="InterPro" id="IPR029045">
    <property type="entry name" value="ClpP/crotonase-like_dom_sf"/>
</dbReference>
<evidence type="ECO:0000256" key="2">
    <source>
        <dbReference type="ARBA" id="ARBA00022670"/>
    </source>
</evidence>
<dbReference type="InterPro" id="IPR004635">
    <property type="entry name" value="Pept_S49_SppA"/>
</dbReference>
<keyword evidence="5" id="KW-0732">Signal</keyword>
<name>A0A367ZMF3_9BACT</name>
<dbReference type="AlphaFoldDB" id="A0A367ZMF3"/>
<protein>
    <submittedName>
        <fullName evidence="7">Signal peptide peptidase SppA, 36K type</fullName>
    </submittedName>
</protein>
<accession>A0A367ZMF3</accession>
<evidence type="ECO:0000259" key="6">
    <source>
        <dbReference type="Pfam" id="PF01343"/>
    </source>
</evidence>
<dbReference type="InterPro" id="IPR002142">
    <property type="entry name" value="Peptidase_S49"/>
</dbReference>
<evidence type="ECO:0000256" key="1">
    <source>
        <dbReference type="ARBA" id="ARBA00008683"/>
    </source>
</evidence>
<evidence type="ECO:0000256" key="5">
    <source>
        <dbReference type="SAM" id="SignalP"/>
    </source>
</evidence>
<keyword evidence="2" id="KW-0645">Protease</keyword>
<dbReference type="SUPFAM" id="SSF52096">
    <property type="entry name" value="ClpP/crotonase"/>
    <property type="match status" value="1"/>
</dbReference>
<dbReference type="NCBIfam" id="TIGR00706">
    <property type="entry name" value="SppA_dom"/>
    <property type="match status" value="1"/>
</dbReference>
<sequence>MNRSAASLLLCLALATIGSLLVPRPAAAQGLFDLFNLGPNPRDEAKYRTEYVEGDRDATDEVLLIRINGTITMGDDDDPTPFEFKRSLMDRLDKDLEAALKLDRVKAVLLEVNSPGGEVTASDIIHHKLSKLKARKKPIVTLIGQLGASGGYYVACAGDKIFAHPTSVLGSIGVIMQTANIEKLADMIGFRHIALKSERTPKKDVLSPFREMTEEEHRMLMSIIDGMHDRFIAIVAAARGKSPQEITKLADGSLYTAEQALANGLIDGIGYREDALAKAAELAGLKTAKLVRRKAKKGLAELLGDLVEMHSGAPAFLAWLEAQMAAHQVPAIKYQFSIGK</sequence>
<keyword evidence="3" id="KW-0378">Hydrolase</keyword>
<dbReference type="Pfam" id="PF01343">
    <property type="entry name" value="Peptidase_S49"/>
    <property type="match status" value="1"/>
</dbReference>
<feature type="domain" description="Peptidase S49" evidence="6">
    <location>
        <begin position="132"/>
        <end position="286"/>
    </location>
</feature>
<dbReference type="GO" id="GO:0008236">
    <property type="term" value="F:serine-type peptidase activity"/>
    <property type="evidence" value="ECO:0007669"/>
    <property type="project" value="UniProtKB-KW"/>
</dbReference>
<dbReference type="Proteomes" id="UP000252355">
    <property type="component" value="Unassembled WGS sequence"/>
</dbReference>
<dbReference type="Gene3D" id="6.20.330.10">
    <property type="match status" value="1"/>
</dbReference>
<comment type="similarity">
    <text evidence="1">Belongs to the peptidase S49 family.</text>
</comment>
<dbReference type="CDD" id="cd07023">
    <property type="entry name" value="S49_Sppa_N_C"/>
    <property type="match status" value="1"/>
</dbReference>
<proteinExistence type="inferred from homology"/>
<dbReference type="PANTHER" id="PTHR42987">
    <property type="entry name" value="PEPTIDASE S49"/>
    <property type="match status" value="1"/>
</dbReference>
<evidence type="ECO:0000313" key="8">
    <source>
        <dbReference type="Proteomes" id="UP000252355"/>
    </source>
</evidence>
<keyword evidence="4" id="KW-0720">Serine protease</keyword>